<evidence type="ECO:0000259" key="6">
    <source>
        <dbReference type="Pfam" id="PF13505"/>
    </source>
</evidence>
<reference evidence="7 8" key="1">
    <citation type="journal article" date="2012" name="J. Bacteriol.">
        <title>Draft Genome Sequence of Oceaniovalibus guishaninsula JLT2003T.</title>
        <authorList>
            <person name="Tang K."/>
            <person name="Liu K."/>
            <person name="Jiao N."/>
        </authorList>
    </citation>
    <scope>NUCLEOTIDE SEQUENCE [LARGE SCALE GENOMIC DNA]</scope>
    <source>
        <strain evidence="7 8">JLT2003</strain>
    </source>
</reference>
<organism evidence="7 8">
    <name type="scientific">Oceaniovalibus guishaninsula JLT2003</name>
    <dbReference type="NCBI Taxonomy" id="1231392"/>
    <lineage>
        <taxon>Bacteria</taxon>
        <taxon>Pseudomonadati</taxon>
        <taxon>Pseudomonadota</taxon>
        <taxon>Alphaproteobacteria</taxon>
        <taxon>Rhodobacterales</taxon>
        <taxon>Roseobacteraceae</taxon>
        <taxon>Oceaniovalibus</taxon>
    </lineage>
</organism>
<evidence type="ECO:0000313" key="8">
    <source>
        <dbReference type="Proteomes" id="UP000006765"/>
    </source>
</evidence>
<dbReference type="GO" id="GO:0016020">
    <property type="term" value="C:membrane"/>
    <property type="evidence" value="ECO:0007669"/>
    <property type="project" value="UniProtKB-SubCell"/>
</dbReference>
<name>K2GQZ9_9RHOB</name>
<evidence type="ECO:0000256" key="5">
    <source>
        <dbReference type="SAM" id="SignalP"/>
    </source>
</evidence>
<feature type="domain" description="Outer membrane protein beta-barrel" evidence="6">
    <location>
        <begin position="34"/>
        <end position="209"/>
    </location>
</feature>
<dbReference type="Pfam" id="PF13505">
    <property type="entry name" value="OMP_b-brl"/>
    <property type="match status" value="1"/>
</dbReference>
<dbReference type="AlphaFoldDB" id="K2GQZ9"/>
<comment type="caution">
    <text evidence="7">The sequence shown here is derived from an EMBL/GenBank/DDBJ whole genome shotgun (WGS) entry which is preliminary data.</text>
</comment>
<dbReference type="SUPFAM" id="SSF56925">
    <property type="entry name" value="OMPA-like"/>
    <property type="match status" value="1"/>
</dbReference>
<dbReference type="OrthoDB" id="268975at2"/>
<protein>
    <recommendedName>
        <fullName evidence="6">Outer membrane protein beta-barrel domain-containing protein</fullName>
    </recommendedName>
</protein>
<evidence type="ECO:0000256" key="3">
    <source>
        <dbReference type="ARBA" id="ARBA00023136"/>
    </source>
</evidence>
<dbReference type="STRING" id="1231392.OCGS_0731"/>
<evidence type="ECO:0000313" key="7">
    <source>
        <dbReference type="EMBL" id="EKE45036.1"/>
    </source>
</evidence>
<accession>K2GQZ9</accession>
<keyword evidence="2 5" id="KW-0732">Signal</keyword>
<gene>
    <name evidence="7" type="ORF">OCGS_0731</name>
</gene>
<feature type="chain" id="PRO_5003860221" description="Outer membrane protein beta-barrel domain-containing protein" evidence="5">
    <location>
        <begin position="23"/>
        <end position="209"/>
    </location>
</feature>
<evidence type="ECO:0000256" key="2">
    <source>
        <dbReference type="ARBA" id="ARBA00022729"/>
    </source>
</evidence>
<dbReference type="PANTHER" id="PTHR34001">
    <property type="entry name" value="BLL7405 PROTEIN"/>
    <property type="match status" value="1"/>
</dbReference>
<dbReference type="EMBL" id="AMGO01000011">
    <property type="protein sequence ID" value="EKE45036.1"/>
    <property type="molecule type" value="Genomic_DNA"/>
</dbReference>
<dbReference type="Gene3D" id="2.40.160.20">
    <property type="match status" value="1"/>
</dbReference>
<comment type="subcellular location">
    <subcellularLocation>
        <location evidence="1">Membrane</location>
    </subcellularLocation>
</comment>
<dbReference type="eggNOG" id="COG3637">
    <property type="taxonomic scope" value="Bacteria"/>
</dbReference>
<evidence type="ECO:0000256" key="1">
    <source>
        <dbReference type="ARBA" id="ARBA00004370"/>
    </source>
</evidence>
<dbReference type="InterPro" id="IPR011250">
    <property type="entry name" value="OMP/PagP_B-barrel"/>
</dbReference>
<keyword evidence="8" id="KW-1185">Reference proteome</keyword>
<sequence>MKLFAIGSTALAGLMIATASQAGGLAPAQPEPVVAVAAPVVAFGRDWTGAYGGLSLGYGNVNASTGNDDVLGLTNALDEADGAIGGIFAGYQYDFGTFVLGGEIDLNAANLDYDGTDLSVDQVHRVKLRAGYDAGKWLPYATVGAAYAKAKNGDDLSDTGVAYGVGVDYAVTDRVLVGGEFLRHDWDDFDGTDIDVSANTIQARVALRF</sequence>
<dbReference type="Proteomes" id="UP000006765">
    <property type="component" value="Unassembled WGS sequence"/>
</dbReference>
<keyword evidence="3" id="KW-0472">Membrane</keyword>
<feature type="signal peptide" evidence="5">
    <location>
        <begin position="1"/>
        <end position="22"/>
    </location>
</feature>
<dbReference type="InterPro" id="IPR027385">
    <property type="entry name" value="Beta-barrel_OMP"/>
</dbReference>
<comment type="similarity">
    <text evidence="4">Belongs to the Omp25/RopB family.</text>
</comment>
<proteinExistence type="inferred from homology"/>
<dbReference type="PANTHER" id="PTHR34001:SF3">
    <property type="entry name" value="BLL7405 PROTEIN"/>
    <property type="match status" value="1"/>
</dbReference>
<dbReference type="InterPro" id="IPR051692">
    <property type="entry name" value="OMP-like"/>
</dbReference>
<evidence type="ECO:0000256" key="4">
    <source>
        <dbReference type="ARBA" id="ARBA00038306"/>
    </source>
</evidence>
<dbReference type="RefSeq" id="WP_007425884.1">
    <property type="nucleotide sequence ID" value="NZ_AMGO01000011.1"/>
</dbReference>